<dbReference type="PROSITE" id="PS50137">
    <property type="entry name" value="DS_RBD"/>
    <property type="match status" value="1"/>
</dbReference>
<dbReference type="GO" id="GO:0003723">
    <property type="term" value="F:RNA binding"/>
    <property type="evidence" value="ECO:0007669"/>
    <property type="project" value="UniProtKB-UniRule"/>
</dbReference>
<dbReference type="OrthoDB" id="3246846at2759"/>
<proteinExistence type="predicted"/>
<reference evidence="3" key="1">
    <citation type="submission" date="2021-01" db="EMBL/GenBank/DDBJ databases">
        <authorList>
            <person name="Kaushik A."/>
        </authorList>
    </citation>
    <scope>NUCLEOTIDE SEQUENCE</scope>
    <source>
        <strain evidence="3">AG3-1AP</strain>
    </source>
</reference>
<dbReference type="SMART" id="SM00358">
    <property type="entry name" value="DSRM"/>
    <property type="match status" value="1"/>
</dbReference>
<dbReference type="InterPro" id="IPR014720">
    <property type="entry name" value="dsRBD_dom"/>
</dbReference>
<evidence type="ECO:0000313" key="4">
    <source>
        <dbReference type="Proteomes" id="UP000663831"/>
    </source>
</evidence>
<accession>A0A8H3CMY1</accession>
<protein>
    <recommendedName>
        <fullName evidence="2">DRBM domain-containing protein</fullName>
    </recommendedName>
</protein>
<organism evidence="3 4">
    <name type="scientific">Rhizoctonia solani</name>
    <dbReference type="NCBI Taxonomy" id="456999"/>
    <lineage>
        <taxon>Eukaryota</taxon>
        <taxon>Fungi</taxon>
        <taxon>Dikarya</taxon>
        <taxon>Basidiomycota</taxon>
        <taxon>Agaricomycotina</taxon>
        <taxon>Agaricomycetes</taxon>
        <taxon>Cantharellales</taxon>
        <taxon>Ceratobasidiaceae</taxon>
        <taxon>Rhizoctonia</taxon>
    </lineage>
</organism>
<dbReference type="Proteomes" id="UP000663831">
    <property type="component" value="Unassembled WGS sequence"/>
</dbReference>
<feature type="domain" description="DRBM" evidence="2">
    <location>
        <begin position="11"/>
        <end position="80"/>
    </location>
</feature>
<name>A0A8H3CMY1_9AGAM</name>
<evidence type="ECO:0000259" key="2">
    <source>
        <dbReference type="PROSITE" id="PS50137"/>
    </source>
</evidence>
<dbReference type="EMBL" id="CAJMWV010003945">
    <property type="protein sequence ID" value="CAE6490856.1"/>
    <property type="molecule type" value="Genomic_DNA"/>
</dbReference>
<dbReference type="AlphaFoldDB" id="A0A8H3CMY1"/>
<evidence type="ECO:0000256" key="1">
    <source>
        <dbReference type="PROSITE-ProRule" id="PRU00266"/>
    </source>
</evidence>
<comment type="caution">
    <text evidence="3">The sequence shown here is derived from an EMBL/GenBank/DDBJ whole genome shotgun (WGS) entry which is preliminary data.</text>
</comment>
<dbReference type="Pfam" id="PF00035">
    <property type="entry name" value="dsrm"/>
    <property type="match status" value="1"/>
</dbReference>
<sequence>MSTNFSVNPDDFVMKLNNLLQAKGKLNTLSWRETSSGPAHGPEWTISAYINNQEYGYGTHRTKQGARHQAARMALDQLALLDSIDEDDLQEFD</sequence>
<dbReference type="Gene3D" id="3.30.160.20">
    <property type="match status" value="1"/>
</dbReference>
<dbReference type="SUPFAM" id="SSF54768">
    <property type="entry name" value="dsRNA-binding domain-like"/>
    <property type="match status" value="1"/>
</dbReference>
<keyword evidence="1" id="KW-0694">RNA-binding</keyword>
<evidence type="ECO:0000313" key="3">
    <source>
        <dbReference type="EMBL" id="CAE6490856.1"/>
    </source>
</evidence>
<gene>
    <name evidence="3" type="ORF">RDB_LOCUS108714</name>
</gene>
<dbReference type="CDD" id="cd10845">
    <property type="entry name" value="DSRM_RNAse_III_family"/>
    <property type="match status" value="1"/>
</dbReference>